<proteinExistence type="predicted"/>
<dbReference type="InterPro" id="IPR019734">
    <property type="entry name" value="TPR_rpt"/>
</dbReference>
<feature type="coiled-coil region" evidence="2">
    <location>
        <begin position="327"/>
        <end position="358"/>
    </location>
</feature>
<dbReference type="GO" id="GO:0016020">
    <property type="term" value="C:membrane"/>
    <property type="evidence" value="ECO:0007669"/>
    <property type="project" value="InterPro"/>
</dbReference>
<evidence type="ECO:0000256" key="2">
    <source>
        <dbReference type="SAM" id="Coils"/>
    </source>
</evidence>
<dbReference type="InterPro" id="IPR036890">
    <property type="entry name" value="HATPase_C_sf"/>
</dbReference>
<keyword evidence="3" id="KW-0472">Membrane</keyword>
<dbReference type="Gene3D" id="3.30.565.10">
    <property type="entry name" value="Histidine kinase-like ATPase, C-terminal domain"/>
    <property type="match status" value="1"/>
</dbReference>
<evidence type="ECO:0000313" key="6">
    <source>
        <dbReference type="Proteomes" id="UP000182248"/>
    </source>
</evidence>
<name>A0A1K1P6F1_9FLAO</name>
<dbReference type="SMART" id="SM00028">
    <property type="entry name" value="TPR"/>
    <property type="match status" value="5"/>
</dbReference>
<dbReference type="OrthoDB" id="6190788at2"/>
<keyword evidence="3" id="KW-0812">Transmembrane</keyword>
<feature type="transmembrane region" description="Helical" evidence="3">
    <location>
        <begin position="369"/>
        <end position="388"/>
    </location>
</feature>
<feature type="domain" description="Signal transduction histidine kinase internal region" evidence="4">
    <location>
        <begin position="405"/>
        <end position="482"/>
    </location>
</feature>
<feature type="repeat" description="TPR" evidence="1">
    <location>
        <begin position="256"/>
        <end position="289"/>
    </location>
</feature>
<dbReference type="Gene3D" id="1.25.40.10">
    <property type="entry name" value="Tetratricopeptide repeat domain"/>
    <property type="match status" value="2"/>
</dbReference>
<dbReference type="PANTHER" id="PTHR34220">
    <property type="entry name" value="SENSOR HISTIDINE KINASE YPDA"/>
    <property type="match status" value="1"/>
</dbReference>
<dbReference type="InterPro" id="IPR011990">
    <property type="entry name" value="TPR-like_helical_dom_sf"/>
</dbReference>
<evidence type="ECO:0000313" key="5">
    <source>
        <dbReference type="EMBL" id="SFW43156.1"/>
    </source>
</evidence>
<evidence type="ECO:0000256" key="1">
    <source>
        <dbReference type="PROSITE-ProRule" id="PRU00339"/>
    </source>
</evidence>
<dbReference type="Pfam" id="PF13181">
    <property type="entry name" value="TPR_8"/>
    <property type="match status" value="1"/>
</dbReference>
<keyword evidence="2" id="KW-0175">Coiled coil</keyword>
<evidence type="ECO:0000256" key="3">
    <source>
        <dbReference type="SAM" id="Phobius"/>
    </source>
</evidence>
<dbReference type="Pfam" id="PF13424">
    <property type="entry name" value="TPR_12"/>
    <property type="match status" value="1"/>
</dbReference>
<evidence type="ECO:0000259" key="4">
    <source>
        <dbReference type="Pfam" id="PF06580"/>
    </source>
</evidence>
<organism evidence="5 6">
    <name type="scientific">Sinomicrobium oceani</name>
    <dbReference type="NCBI Taxonomy" id="1150368"/>
    <lineage>
        <taxon>Bacteria</taxon>
        <taxon>Pseudomonadati</taxon>
        <taxon>Bacteroidota</taxon>
        <taxon>Flavobacteriia</taxon>
        <taxon>Flavobacteriales</taxon>
        <taxon>Flavobacteriaceae</taxon>
        <taxon>Sinomicrobium</taxon>
    </lineage>
</organism>
<dbReference type="Pfam" id="PF06580">
    <property type="entry name" value="His_kinase"/>
    <property type="match status" value="1"/>
</dbReference>
<dbReference type="SUPFAM" id="SSF55874">
    <property type="entry name" value="ATPase domain of HSP90 chaperone/DNA topoisomerase II/histidine kinase"/>
    <property type="match status" value="1"/>
</dbReference>
<dbReference type="Proteomes" id="UP000182248">
    <property type="component" value="Unassembled WGS sequence"/>
</dbReference>
<dbReference type="PANTHER" id="PTHR34220:SF7">
    <property type="entry name" value="SENSOR HISTIDINE KINASE YPDA"/>
    <property type="match status" value="1"/>
</dbReference>
<sequence length="608" mass="68865">MPRVLAPRQFTYIMKTRRYTFYPGLRCTIFLLIIIFVAPGVPASGMFFPQQQKAGTGILDSLFRSGAAYMRQSVPDSAARQYTKGLSLARELGDSAYIGRFYNGLGSVWQIRKAYDKALEHYHEGLKYLDEHRNTSDVAKAYVNLGALYGALKDFDNGREYLENALKILDDESVLRLHVMGNLAAMYLDNDEPVASEEMALSAIPLAEKLGQDYVLSVLYTNLSKIYSDREDWAQAISAGELALDIKDSLQVGNTVAAYNNLGRAYEMSGRYTPAGTYYKKALQQATGEDRALVLQNLKSVAKRQKNYAAALEYAEARDVLRDSLQALDYKGKVAELTEKYESEQKQAKIEYLQAEGQLQDKLIGRQRILTIVSLTLLVLFGVLVYVWNTQNRTRQALEKSKLRQRFLLAQLNPHFIFNALQTVQNFIYMKDAETSASYLGSFGKLIRFVLESSDRDTIALEEEMEMLRNFLYLQQLHYDNSFTYAVSSDYETEAETIRIPVMLVQPFVENAVIHGIQDVPGGHIKVTFRAADEKTMCVEIEDNGSGFFPQEKGKANAMHRSMGMDIQKGRIREFNSEHKRDITVEISPAHPEQEYPGTRVVIRVPVL</sequence>
<dbReference type="InterPro" id="IPR010559">
    <property type="entry name" value="Sig_transdc_His_kin_internal"/>
</dbReference>
<feature type="repeat" description="TPR" evidence="1">
    <location>
        <begin position="139"/>
        <end position="172"/>
    </location>
</feature>
<keyword evidence="3" id="KW-1133">Transmembrane helix</keyword>
<dbReference type="GO" id="GO:0000155">
    <property type="term" value="F:phosphorelay sensor kinase activity"/>
    <property type="evidence" value="ECO:0007669"/>
    <property type="project" value="InterPro"/>
</dbReference>
<dbReference type="PROSITE" id="PS50005">
    <property type="entry name" value="TPR"/>
    <property type="match status" value="2"/>
</dbReference>
<gene>
    <name evidence="5" type="ORF">SAMN02927921_01646</name>
</gene>
<feature type="transmembrane region" description="Helical" evidence="3">
    <location>
        <begin position="21"/>
        <end position="41"/>
    </location>
</feature>
<keyword evidence="1" id="KW-0802">TPR repeat</keyword>
<reference evidence="5 6" key="1">
    <citation type="submission" date="2016-11" db="EMBL/GenBank/DDBJ databases">
        <authorList>
            <person name="Jaros S."/>
            <person name="Januszkiewicz K."/>
            <person name="Wedrychowicz H."/>
        </authorList>
    </citation>
    <scope>NUCLEOTIDE SEQUENCE [LARGE SCALE GENOMIC DNA]</scope>
    <source>
        <strain evidence="5 6">CGMCC 1.12145</strain>
    </source>
</reference>
<keyword evidence="6" id="KW-1185">Reference proteome</keyword>
<dbReference type="EMBL" id="FPJE01000007">
    <property type="protein sequence ID" value="SFW43156.1"/>
    <property type="molecule type" value="Genomic_DNA"/>
</dbReference>
<accession>A0A1K1P6F1</accession>
<dbReference type="AlphaFoldDB" id="A0A1K1P6F1"/>
<dbReference type="SUPFAM" id="SSF48452">
    <property type="entry name" value="TPR-like"/>
    <property type="match status" value="2"/>
</dbReference>
<dbReference type="STRING" id="1150368.SAMN02927921_01646"/>
<protein>
    <submittedName>
        <fullName evidence="5">Tetratricopeptide repeat-containing protein</fullName>
    </submittedName>
</protein>
<dbReference type="InterPro" id="IPR050640">
    <property type="entry name" value="Bact_2-comp_sensor_kinase"/>
</dbReference>